<protein>
    <recommendedName>
        <fullName evidence="3">HK97 gp10 family phage protein</fullName>
    </recommendedName>
</protein>
<evidence type="ECO:0000313" key="2">
    <source>
        <dbReference type="Proteomes" id="UP001595952"/>
    </source>
</evidence>
<name>A0ABV9I697_9DEIO</name>
<evidence type="ECO:0000313" key="1">
    <source>
        <dbReference type="EMBL" id="MFC4636994.1"/>
    </source>
</evidence>
<comment type="caution">
    <text evidence="1">The sequence shown here is derived from an EMBL/GenBank/DDBJ whole genome shotgun (WGS) entry which is preliminary data.</text>
</comment>
<sequence length="158" mass="17568">MKSKFKSGSRDVLKERRKLLGRNLNALAKQGARTAELHSQKGLILNVYGTEPGEHYRRTRKLLRDVYATGQANSTGLGIQVGNRAEYASLIEYGSGPYELSPQQLESYLEAVPAGGLLRFGRSGKAYLQPGPFNAPALHTARLLTIQRMHQLMQDLWS</sequence>
<dbReference type="EMBL" id="JBHSEI010000001">
    <property type="protein sequence ID" value="MFC4636994.1"/>
    <property type="molecule type" value="Genomic_DNA"/>
</dbReference>
<dbReference type="Proteomes" id="UP001595952">
    <property type="component" value="Unassembled WGS sequence"/>
</dbReference>
<reference evidence="2" key="1">
    <citation type="journal article" date="2019" name="Int. J. Syst. Evol. Microbiol.">
        <title>The Global Catalogue of Microorganisms (GCM) 10K type strain sequencing project: providing services to taxonomists for standard genome sequencing and annotation.</title>
        <authorList>
            <consortium name="The Broad Institute Genomics Platform"/>
            <consortium name="The Broad Institute Genome Sequencing Center for Infectious Disease"/>
            <person name="Wu L."/>
            <person name="Ma J."/>
        </authorList>
    </citation>
    <scope>NUCLEOTIDE SEQUENCE [LARGE SCALE GENOMIC DNA]</scope>
    <source>
        <strain evidence="2">CCUG 55995</strain>
    </source>
</reference>
<keyword evidence="2" id="KW-1185">Reference proteome</keyword>
<evidence type="ECO:0008006" key="3">
    <source>
        <dbReference type="Google" id="ProtNLM"/>
    </source>
</evidence>
<organism evidence="1 2">
    <name type="scientific">Deinococcus hohokamensis</name>
    <dbReference type="NCBI Taxonomy" id="309883"/>
    <lineage>
        <taxon>Bacteria</taxon>
        <taxon>Thermotogati</taxon>
        <taxon>Deinococcota</taxon>
        <taxon>Deinococci</taxon>
        <taxon>Deinococcales</taxon>
        <taxon>Deinococcaceae</taxon>
        <taxon>Deinococcus</taxon>
    </lineage>
</organism>
<proteinExistence type="predicted"/>
<dbReference type="RefSeq" id="WP_380060031.1">
    <property type="nucleotide sequence ID" value="NZ_JBHSEI010000001.1"/>
</dbReference>
<accession>A0ABV9I697</accession>
<gene>
    <name evidence="1" type="ORF">ACFO0D_01450</name>
</gene>